<dbReference type="PROSITE" id="PS51101">
    <property type="entry name" value="PTS_EIIB_TYPE_4"/>
    <property type="match status" value="1"/>
</dbReference>
<sequence>MTTPEILLTRIDNRLIHGQVATQWAKELQANTLIVANDEAAADTFRQELMNMAAPAAVKTRYVPVDEINTVLDEIGPDGKVFIIVADALDAKRLMDKSPAVKKINVGNMHMAEGKHQIATTVAVDDTDRDLFRQMKDAGAELFIQRVPRAAQENADALTK</sequence>
<dbReference type="InterPro" id="IPR004720">
    <property type="entry name" value="PTS_IIB_sorbose-sp"/>
</dbReference>
<keyword evidence="6" id="KW-0598">Phosphotransferase system</keyword>
<dbReference type="GO" id="GO:0009401">
    <property type="term" value="P:phosphoenolpyruvate-dependent sugar phosphotransferase system"/>
    <property type="evidence" value="ECO:0007669"/>
    <property type="project" value="UniProtKB-KW"/>
</dbReference>
<dbReference type="InterPro" id="IPR036667">
    <property type="entry name" value="PTS_IIB_sorbose-sp_sf"/>
</dbReference>
<comment type="subcellular location">
    <subcellularLocation>
        <location evidence="1">Cytoplasm</location>
    </subcellularLocation>
</comment>
<protein>
    <recommendedName>
        <fullName evidence="8">PTS EIIB type-4 domain-containing protein</fullName>
    </recommendedName>
</protein>
<reference evidence="9 10" key="1">
    <citation type="journal article" date="2016" name="Gut Pathog.">
        <title>Whole genome sequencing of "Faecalibaculum rodentium" ALO17, isolated from C57BL/6J laboratory mouse feces.</title>
        <authorList>
            <person name="Lim S."/>
            <person name="Chang D.H."/>
            <person name="Ahn S."/>
            <person name="Kim B.C."/>
        </authorList>
    </citation>
    <scope>NUCLEOTIDE SEQUENCE [LARGE SCALE GENOMIC DNA]</scope>
    <source>
        <strain evidence="9 10">Alo17</strain>
    </source>
</reference>
<gene>
    <name evidence="9" type="ORF">AALO17_17280</name>
</gene>
<dbReference type="Proteomes" id="UP000069771">
    <property type="component" value="Chromosome"/>
</dbReference>
<dbReference type="AlphaFoldDB" id="A0A140DW35"/>
<evidence type="ECO:0000256" key="2">
    <source>
        <dbReference type="ARBA" id="ARBA00022448"/>
    </source>
</evidence>
<evidence type="ECO:0000256" key="1">
    <source>
        <dbReference type="ARBA" id="ARBA00004496"/>
    </source>
</evidence>
<dbReference type="SUPFAM" id="SSF52728">
    <property type="entry name" value="PTS IIb component"/>
    <property type="match status" value="1"/>
</dbReference>
<evidence type="ECO:0000256" key="4">
    <source>
        <dbReference type="ARBA" id="ARBA00022597"/>
    </source>
</evidence>
<keyword evidence="2" id="KW-0813">Transport</keyword>
<evidence type="ECO:0000256" key="5">
    <source>
        <dbReference type="ARBA" id="ARBA00022679"/>
    </source>
</evidence>
<evidence type="ECO:0000313" key="10">
    <source>
        <dbReference type="Proteomes" id="UP000069771"/>
    </source>
</evidence>
<proteinExistence type="predicted"/>
<dbReference type="Gene3D" id="3.40.35.10">
    <property type="entry name" value="Phosphotransferase system, sorbose subfamily IIB component"/>
    <property type="match status" value="1"/>
</dbReference>
<keyword evidence="7" id="KW-0418">Kinase</keyword>
<dbReference type="OrthoDB" id="9788818at2"/>
<dbReference type="KEGG" id="fro:AALO17_17280"/>
<dbReference type="GO" id="GO:0016301">
    <property type="term" value="F:kinase activity"/>
    <property type="evidence" value="ECO:0007669"/>
    <property type="project" value="UniProtKB-KW"/>
</dbReference>
<keyword evidence="3" id="KW-0963">Cytoplasm</keyword>
<organism evidence="9 10">
    <name type="scientific">Faecalibaculum rodentium</name>
    <dbReference type="NCBI Taxonomy" id="1702221"/>
    <lineage>
        <taxon>Bacteria</taxon>
        <taxon>Bacillati</taxon>
        <taxon>Bacillota</taxon>
        <taxon>Erysipelotrichia</taxon>
        <taxon>Erysipelotrichales</taxon>
        <taxon>Erysipelotrichaceae</taxon>
        <taxon>Faecalibaculum</taxon>
    </lineage>
</organism>
<evidence type="ECO:0000256" key="6">
    <source>
        <dbReference type="ARBA" id="ARBA00022683"/>
    </source>
</evidence>
<dbReference type="GO" id="GO:0008982">
    <property type="term" value="F:protein-N(PI)-phosphohistidine-sugar phosphotransferase activity"/>
    <property type="evidence" value="ECO:0007669"/>
    <property type="project" value="InterPro"/>
</dbReference>
<accession>A0A140DW35</accession>
<dbReference type="EMBL" id="CP011391">
    <property type="protein sequence ID" value="AMK54862.1"/>
    <property type="molecule type" value="Genomic_DNA"/>
</dbReference>
<evidence type="ECO:0000313" key="9">
    <source>
        <dbReference type="EMBL" id="AMK54862.1"/>
    </source>
</evidence>
<dbReference type="GO" id="GO:0005737">
    <property type="term" value="C:cytoplasm"/>
    <property type="evidence" value="ECO:0007669"/>
    <property type="project" value="UniProtKB-SubCell"/>
</dbReference>
<name>A0A140DW35_9FIRM</name>
<keyword evidence="10" id="KW-1185">Reference proteome</keyword>
<dbReference type="RefSeq" id="WP_067557811.1">
    <property type="nucleotide sequence ID" value="NZ_CP011391.1"/>
</dbReference>
<feature type="domain" description="PTS EIIB type-4" evidence="8">
    <location>
        <begin position="2"/>
        <end position="160"/>
    </location>
</feature>
<keyword evidence="5" id="KW-0808">Transferase</keyword>
<evidence type="ECO:0000259" key="8">
    <source>
        <dbReference type="PROSITE" id="PS51101"/>
    </source>
</evidence>
<keyword evidence="4" id="KW-0762">Sugar transport</keyword>
<evidence type="ECO:0000256" key="3">
    <source>
        <dbReference type="ARBA" id="ARBA00022490"/>
    </source>
</evidence>
<dbReference type="Pfam" id="PF03830">
    <property type="entry name" value="PTSIIB_sorb"/>
    <property type="match status" value="1"/>
</dbReference>
<dbReference type="STRING" id="1702221.AALO17_17280"/>
<dbReference type="GeneID" id="78478385"/>
<evidence type="ECO:0000256" key="7">
    <source>
        <dbReference type="ARBA" id="ARBA00022777"/>
    </source>
</evidence>